<evidence type="ECO:0000256" key="2">
    <source>
        <dbReference type="ARBA" id="ARBA00023012"/>
    </source>
</evidence>
<gene>
    <name evidence="5" type="ORF">DJ021_03665</name>
</gene>
<evidence type="ECO:0000259" key="4">
    <source>
        <dbReference type="PROSITE" id="PS50110"/>
    </source>
</evidence>
<dbReference type="SMART" id="SM00448">
    <property type="entry name" value="REC"/>
    <property type="match status" value="1"/>
</dbReference>
<organism evidence="5 6">
    <name type="scientific">Phenylobacterium hankyongense</name>
    <dbReference type="NCBI Taxonomy" id="1813876"/>
    <lineage>
        <taxon>Bacteria</taxon>
        <taxon>Pseudomonadati</taxon>
        <taxon>Pseudomonadota</taxon>
        <taxon>Alphaproteobacteria</taxon>
        <taxon>Caulobacterales</taxon>
        <taxon>Caulobacteraceae</taxon>
        <taxon>Phenylobacterium</taxon>
    </lineage>
</organism>
<evidence type="ECO:0000256" key="1">
    <source>
        <dbReference type="ARBA" id="ARBA00022553"/>
    </source>
</evidence>
<sequence>MTKILLVEDNEMNRDMLTRRLTRHGFDVCCAPDGPSGVRMAEDERPALILMDVALGEMDGWEATTLIKERASTAAIPIIALTAHALASDRQKSVEVGCADFDTKPVDLPRLLSKINACLEGAAA</sequence>
<name>A0A328AUX0_9CAUL</name>
<keyword evidence="6" id="KW-1185">Reference proteome</keyword>
<feature type="domain" description="Response regulatory" evidence="4">
    <location>
        <begin position="3"/>
        <end position="119"/>
    </location>
</feature>
<proteinExistence type="predicted"/>
<dbReference type="InterPro" id="IPR001789">
    <property type="entry name" value="Sig_transdc_resp-reg_receiver"/>
</dbReference>
<evidence type="ECO:0000256" key="3">
    <source>
        <dbReference type="PROSITE-ProRule" id="PRU00169"/>
    </source>
</evidence>
<evidence type="ECO:0000313" key="6">
    <source>
        <dbReference type="Proteomes" id="UP000249842"/>
    </source>
</evidence>
<dbReference type="AlphaFoldDB" id="A0A328AUX0"/>
<dbReference type="Proteomes" id="UP000249842">
    <property type="component" value="Unassembled WGS sequence"/>
</dbReference>
<feature type="modified residue" description="4-aspartylphosphate" evidence="3">
    <location>
        <position position="52"/>
    </location>
</feature>
<dbReference type="PROSITE" id="PS50110">
    <property type="entry name" value="RESPONSE_REGULATORY"/>
    <property type="match status" value="1"/>
</dbReference>
<dbReference type="RefSeq" id="WP_111456255.1">
    <property type="nucleotide sequence ID" value="NZ_QFYP01000001.1"/>
</dbReference>
<dbReference type="PANTHER" id="PTHR45339">
    <property type="entry name" value="HYBRID SIGNAL TRANSDUCTION HISTIDINE KINASE J"/>
    <property type="match status" value="1"/>
</dbReference>
<keyword evidence="1 3" id="KW-0597">Phosphoprotein</keyword>
<protein>
    <submittedName>
        <fullName evidence="5">Response regulator</fullName>
    </submittedName>
</protein>
<comment type="caution">
    <text evidence="5">The sequence shown here is derived from an EMBL/GenBank/DDBJ whole genome shotgun (WGS) entry which is preliminary data.</text>
</comment>
<dbReference type="Pfam" id="PF00072">
    <property type="entry name" value="Response_reg"/>
    <property type="match status" value="1"/>
</dbReference>
<keyword evidence="2" id="KW-0902">Two-component regulatory system</keyword>
<dbReference type="GO" id="GO:0000160">
    <property type="term" value="P:phosphorelay signal transduction system"/>
    <property type="evidence" value="ECO:0007669"/>
    <property type="project" value="UniProtKB-KW"/>
</dbReference>
<accession>A0A328AUX0</accession>
<evidence type="ECO:0000313" key="5">
    <source>
        <dbReference type="EMBL" id="RAK58962.1"/>
    </source>
</evidence>
<dbReference type="InterPro" id="IPR011006">
    <property type="entry name" value="CheY-like_superfamily"/>
</dbReference>
<dbReference type="SUPFAM" id="SSF52172">
    <property type="entry name" value="CheY-like"/>
    <property type="match status" value="1"/>
</dbReference>
<dbReference type="OrthoDB" id="9801602at2"/>
<dbReference type="Gene3D" id="3.40.50.2300">
    <property type="match status" value="1"/>
</dbReference>
<dbReference type="PANTHER" id="PTHR45339:SF1">
    <property type="entry name" value="HYBRID SIGNAL TRANSDUCTION HISTIDINE KINASE J"/>
    <property type="match status" value="1"/>
</dbReference>
<dbReference type="EMBL" id="QFYP01000001">
    <property type="protein sequence ID" value="RAK58962.1"/>
    <property type="molecule type" value="Genomic_DNA"/>
</dbReference>
<reference evidence="6" key="1">
    <citation type="submission" date="2018-05" db="EMBL/GenBank/DDBJ databases">
        <authorList>
            <person name="Li X."/>
        </authorList>
    </citation>
    <scope>NUCLEOTIDE SEQUENCE [LARGE SCALE GENOMIC DNA]</scope>
    <source>
        <strain evidence="6">HKS-05</strain>
    </source>
</reference>